<dbReference type="Proteomes" id="UP000199182">
    <property type="component" value="Unassembled WGS sequence"/>
</dbReference>
<dbReference type="SUPFAM" id="SSF51735">
    <property type="entry name" value="NAD(P)-binding Rossmann-fold domains"/>
    <property type="match status" value="1"/>
</dbReference>
<dbReference type="PRINTS" id="PR00335">
    <property type="entry name" value="KUPTAKETRKA"/>
</dbReference>
<feature type="domain" description="RCK N-terminal" evidence="3">
    <location>
        <begin position="1"/>
        <end position="118"/>
    </location>
</feature>
<dbReference type="Pfam" id="PF02254">
    <property type="entry name" value="TrkA_N"/>
    <property type="match status" value="1"/>
</dbReference>
<gene>
    <name evidence="4" type="ORF">SAMN05192585_10160</name>
</gene>
<reference evidence="4 5" key="1">
    <citation type="submission" date="2016-10" db="EMBL/GenBank/DDBJ databases">
        <authorList>
            <person name="de Groot N.N."/>
        </authorList>
    </citation>
    <scope>NUCLEOTIDE SEQUENCE [LARGE SCALE GENOMIC DNA]</scope>
    <source>
        <strain evidence="4 5">CGMCC 1.5012</strain>
    </source>
</reference>
<dbReference type="STRING" id="258515.SAMN05192585_10160"/>
<keyword evidence="1" id="KW-0633">Potassium transport</keyword>
<evidence type="ECO:0000256" key="2">
    <source>
        <dbReference type="ARBA" id="ARBA00022958"/>
    </source>
</evidence>
<dbReference type="InterPro" id="IPR036291">
    <property type="entry name" value="NAD(P)-bd_dom_sf"/>
</dbReference>
<organism evidence="4 5">
    <name type="scientific">Acetanaerobacterium elongatum</name>
    <dbReference type="NCBI Taxonomy" id="258515"/>
    <lineage>
        <taxon>Bacteria</taxon>
        <taxon>Bacillati</taxon>
        <taxon>Bacillota</taxon>
        <taxon>Clostridia</taxon>
        <taxon>Eubacteriales</taxon>
        <taxon>Oscillospiraceae</taxon>
        <taxon>Acetanaerobacterium</taxon>
    </lineage>
</organism>
<dbReference type="InterPro" id="IPR003148">
    <property type="entry name" value="RCK_N"/>
</dbReference>
<keyword evidence="1" id="KW-0406">Ion transport</keyword>
<dbReference type="GO" id="GO:0005886">
    <property type="term" value="C:plasma membrane"/>
    <property type="evidence" value="ECO:0007669"/>
    <property type="project" value="InterPro"/>
</dbReference>
<dbReference type="AlphaFoldDB" id="A0A1G9U393"/>
<sequence length="206" mass="22173">MNILIVGCRKVGSRLASTLSAEGHTVSVVDRDPRSFDALDNDFDGYTVSGIPIDEDVLKNAGIEACDAIAAVTPDDNINIMVCQIAKELFHVPTVLTRIYDPARQEIFASFGISTVCSTNLTVNAVKSALVGSADSQHQTIGSSTISYSTIPVPKSYVGKTLESLENDSEEMLFAVMHENRSLNLAANGKYVLQATDKLVYAKIID</sequence>
<dbReference type="InterPro" id="IPR006036">
    <property type="entry name" value="K_uptake_TrkA"/>
</dbReference>
<evidence type="ECO:0000259" key="3">
    <source>
        <dbReference type="PROSITE" id="PS51201"/>
    </source>
</evidence>
<dbReference type="PANTHER" id="PTHR43833">
    <property type="entry name" value="POTASSIUM CHANNEL PROTEIN 2-RELATED-RELATED"/>
    <property type="match status" value="1"/>
</dbReference>
<name>A0A1G9U393_9FIRM</name>
<keyword evidence="5" id="KW-1185">Reference proteome</keyword>
<evidence type="ECO:0000313" key="4">
    <source>
        <dbReference type="EMBL" id="SDM54351.1"/>
    </source>
</evidence>
<dbReference type="EMBL" id="FNID01000001">
    <property type="protein sequence ID" value="SDM54351.1"/>
    <property type="molecule type" value="Genomic_DNA"/>
</dbReference>
<proteinExistence type="predicted"/>
<keyword evidence="2" id="KW-0630">Potassium</keyword>
<protein>
    <submittedName>
        <fullName evidence="4">Trk system potassium uptake protein TrkA</fullName>
    </submittedName>
</protein>
<keyword evidence="1" id="KW-0813">Transport</keyword>
<evidence type="ECO:0000256" key="1">
    <source>
        <dbReference type="ARBA" id="ARBA00022538"/>
    </source>
</evidence>
<dbReference type="GO" id="GO:0015079">
    <property type="term" value="F:potassium ion transmembrane transporter activity"/>
    <property type="evidence" value="ECO:0007669"/>
    <property type="project" value="InterPro"/>
</dbReference>
<evidence type="ECO:0000313" key="5">
    <source>
        <dbReference type="Proteomes" id="UP000199182"/>
    </source>
</evidence>
<dbReference type="RefSeq" id="WP_092637319.1">
    <property type="nucleotide sequence ID" value="NZ_FNID01000001.1"/>
</dbReference>
<dbReference type="Gene3D" id="3.40.50.720">
    <property type="entry name" value="NAD(P)-binding Rossmann-like Domain"/>
    <property type="match status" value="1"/>
</dbReference>
<dbReference type="OrthoDB" id="9775180at2"/>
<dbReference type="InterPro" id="IPR050721">
    <property type="entry name" value="Trk_Ktr_HKT_K-transport"/>
</dbReference>
<accession>A0A1G9U393</accession>
<dbReference type="PROSITE" id="PS51201">
    <property type="entry name" value="RCK_N"/>
    <property type="match status" value="1"/>
</dbReference>
<dbReference type="PANTHER" id="PTHR43833:SF8">
    <property type="entry name" value="TRK SYSTEM POTASSIUM UPTAKE PROTEIN TRKA"/>
    <property type="match status" value="1"/>
</dbReference>